<dbReference type="OrthoDB" id="263824at2759"/>
<dbReference type="GeneID" id="40330100"/>
<feature type="region of interest" description="Disordered" evidence="1">
    <location>
        <begin position="383"/>
        <end position="405"/>
    </location>
</feature>
<protein>
    <submittedName>
        <fullName evidence="2">Uncharacterized protein</fullName>
    </submittedName>
</protein>
<feature type="region of interest" description="Disordered" evidence="1">
    <location>
        <begin position="332"/>
        <end position="370"/>
    </location>
</feature>
<accession>A0A422NBA5</accession>
<organism evidence="2 3">
    <name type="scientific">Trypanosoma rangeli</name>
    <dbReference type="NCBI Taxonomy" id="5698"/>
    <lineage>
        <taxon>Eukaryota</taxon>
        <taxon>Discoba</taxon>
        <taxon>Euglenozoa</taxon>
        <taxon>Kinetoplastea</taxon>
        <taxon>Metakinetoplastina</taxon>
        <taxon>Trypanosomatida</taxon>
        <taxon>Trypanosomatidae</taxon>
        <taxon>Trypanosoma</taxon>
        <taxon>Herpetosoma</taxon>
    </lineage>
</organism>
<feature type="compositionally biased region" description="Basic and acidic residues" evidence="1">
    <location>
        <begin position="346"/>
        <end position="366"/>
    </location>
</feature>
<comment type="caution">
    <text evidence="2">The sequence shown here is derived from an EMBL/GenBank/DDBJ whole genome shotgun (WGS) entry which is preliminary data.</text>
</comment>
<sequence>MTLVSHSFAEYYAALVAREPLPDELLKRICREETGRRKLIEAEVDAAVNDLRHLIGVMIGERKRAESASARNIVPDKHALMVMEQETAVWLPPVPPRGIVPLKRRFFPGFPRTKYNQLVEEEQELRQWLTALEKRQRQPIEKLCSELWFLLLCLGQCSQREADARERLERDEGEERLTMRRNVFRLASPDYFRNLWIERYGVKSKPEKKTFAEVWQESRNTVEQEEHEDWCCMLRWLFDMYGVSLFSVSRREVSERYEIEEEEEHELWQSMVELSRSTFGPYMKYTSIVAWHSMGHPPLLREVTALGAGHARHEEAEAMRREEERKRVLTLHGSSGASSYEEQEDDCVHEKDDSWQEIGEEPHEEATEVSAVAAAKGEEYPVEAEAPAVAAAEHVPEAVPAPEES</sequence>
<dbReference type="RefSeq" id="XP_029237081.1">
    <property type="nucleotide sequence ID" value="XM_029383021.1"/>
</dbReference>
<feature type="non-terminal residue" evidence="2">
    <location>
        <position position="405"/>
    </location>
</feature>
<dbReference type="EMBL" id="MKGL01000221">
    <property type="protein sequence ID" value="RNF02716.1"/>
    <property type="molecule type" value="Genomic_DNA"/>
</dbReference>
<reference evidence="2 3" key="1">
    <citation type="journal article" date="2018" name="BMC Genomics">
        <title>Genomic comparison of Trypanosoma conorhini and Trypanosoma rangeli to Trypanosoma cruzi strains of high and low virulence.</title>
        <authorList>
            <person name="Bradwell K.R."/>
            <person name="Koparde V.N."/>
            <person name="Matveyev A.V."/>
            <person name="Serrano M.G."/>
            <person name="Alves J.M."/>
            <person name="Parikh H."/>
            <person name="Huang B."/>
            <person name="Lee V."/>
            <person name="Espinosa-Alvarez O."/>
            <person name="Ortiz P.A."/>
            <person name="Costa-Martins A.G."/>
            <person name="Teixeira M.M."/>
            <person name="Buck G.A."/>
        </authorList>
    </citation>
    <scope>NUCLEOTIDE SEQUENCE [LARGE SCALE GENOMIC DNA]</scope>
    <source>
        <strain evidence="2 3">AM80</strain>
    </source>
</reference>
<evidence type="ECO:0000313" key="3">
    <source>
        <dbReference type="Proteomes" id="UP000283634"/>
    </source>
</evidence>
<keyword evidence="3" id="KW-1185">Reference proteome</keyword>
<evidence type="ECO:0000313" key="2">
    <source>
        <dbReference type="EMBL" id="RNF02716.1"/>
    </source>
</evidence>
<evidence type="ECO:0000256" key="1">
    <source>
        <dbReference type="SAM" id="MobiDB-lite"/>
    </source>
</evidence>
<dbReference type="AlphaFoldDB" id="A0A422NBA5"/>
<proteinExistence type="predicted"/>
<dbReference type="Proteomes" id="UP000283634">
    <property type="component" value="Unassembled WGS sequence"/>
</dbReference>
<name>A0A422NBA5_TRYRA</name>
<gene>
    <name evidence="2" type="ORF">TraAM80_06167</name>
</gene>